<dbReference type="KEGG" id="piv:NCTC13079_01497"/>
<evidence type="ECO:0000256" key="3">
    <source>
        <dbReference type="SAM" id="MobiDB-lite"/>
    </source>
</evidence>
<dbReference type="SUPFAM" id="SSF55469">
    <property type="entry name" value="FMN-dependent nitroreductase-like"/>
    <property type="match status" value="1"/>
</dbReference>
<dbReference type="Pfam" id="PF00881">
    <property type="entry name" value="Nitroreductase"/>
    <property type="match status" value="2"/>
</dbReference>
<keyword evidence="2 5" id="KW-0560">Oxidoreductase</keyword>
<dbReference type="InterPro" id="IPR000415">
    <property type="entry name" value="Nitroreductase-like"/>
</dbReference>
<dbReference type="EMBL" id="LR134523">
    <property type="protein sequence ID" value="VEJ36293.1"/>
    <property type="molecule type" value="Genomic_DNA"/>
</dbReference>
<dbReference type="InterPro" id="IPR029479">
    <property type="entry name" value="Nitroreductase"/>
</dbReference>
<evidence type="ECO:0000256" key="1">
    <source>
        <dbReference type="ARBA" id="ARBA00007118"/>
    </source>
</evidence>
<dbReference type="CDD" id="cd02151">
    <property type="entry name" value="nitroreductase"/>
    <property type="match status" value="1"/>
</dbReference>
<dbReference type="OrthoDB" id="9783470at2"/>
<dbReference type="EC" id="1.5.1.39" evidence="5"/>
<proteinExistence type="inferred from homology"/>
<feature type="domain" description="Nitroreductase" evidence="4">
    <location>
        <begin position="7"/>
        <end position="59"/>
    </location>
</feature>
<dbReference type="AlphaFoldDB" id="A0A3S5C2X1"/>
<dbReference type="RefSeq" id="WP_126466190.1">
    <property type="nucleotide sequence ID" value="NZ_LR134523.1"/>
</dbReference>
<protein>
    <submittedName>
        <fullName evidence="5">FMN reductase [NAD(P)H]</fullName>
        <ecNumber evidence="5">1.5.1.39</ecNumber>
    </submittedName>
</protein>
<dbReference type="GO" id="GO:0008752">
    <property type="term" value="F:FMN reductase [NAD(P)H] activity"/>
    <property type="evidence" value="ECO:0007669"/>
    <property type="project" value="UniProtKB-EC"/>
</dbReference>
<feature type="compositionally biased region" description="Basic and acidic residues" evidence="3">
    <location>
        <begin position="157"/>
        <end position="174"/>
    </location>
</feature>
<comment type="similarity">
    <text evidence="1">Belongs to the nitroreductase family.</text>
</comment>
<name>A0A3S5C2X1_9FIRM</name>
<sequence>MFLDLAERRRSIRKFTDEPVDIKDMDLIAEAALNAPSAMNRRPVEFVMVRDPKTLALLSELKPVGSAPLAGAALAIAVLADTENGKGTYVHDAAIAAITMQYAAADLGLGSCWIHVDGARTQDGIESAEYVRKLLDVPDRYYVGCVLAVGHPAETPAARKERADSPRHDERFGQ</sequence>
<feature type="domain" description="Nitroreductase" evidence="4">
    <location>
        <begin position="74"/>
        <end position="151"/>
    </location>
</feature>
<dbReference type="PANTHER" id="PTHR43673">
    <property type="entry name" value="NAD(P)H NITROREDUCTASE YDGI-RELATED"/>
    <property type="match status" value="1"/>
</dbReference>
<dbReference type="Proteomes" id="UP000269544">
    <property type="component" value="Chromosome"/>
</dbReference>
<evidence type="ECO:0000256" key="2">
    <source>
        <dbReference type="ARBA" id="ARBA00023002"/>
    </source>
</evidence>
<dbReference type="Gene3D" id="3.40.109.10">
    <property type="entry name" value="NADH Oxidase"/>
    <property type="match status" value="1"/>
</dbReference>
<reference evidence="5 6" key="1">
    <citation type="submission" date="2018-12" db="EMBL/GenBank/DDBJ databases">
        <authorList>
            <consortium name="Pathogen Informatics"/>
        </authorList>
    </citation>
    <scope>NUCLEOTIDE SEQUENCE [LARGE SCALE GENOMIC DNA]</scope>
    <source>
        <strain evidence="5 6">NCTC13079</strain>
    </source>
</reference>
<evidence type="ECO:0000259" key="4">
    <source>
        <dbReference type="Pfam" id="PF00881"/>
    </source>
</evidence>
<gene>
    <name evidence="5" type="primary">nfrA2</name>
    <name evidence="5" type="ORF">NCTC13079_01497</name>
</gene>
<organism evidence="5 6">
    <name type="scientific">Aedoeadaptatus ivorii</name>
    <dbReference type="NCBI Taxonomy" id="54006"/>
    <lineage>
        <taxon>Bacteria</taxon>
        <taxon>Bacillati</taxon>
        <taxon>Bacillota</taxon>
        <taxon>Tissierellia</taxon>
        <taxon>Tissierellales</taxon>
        <taxon>Peptoniphilaceae</taxon>
        <taxon>Aedoeadaptatus</taxon>
    </lineage>
</organism>
<accession>A0A3S5C2X1</accession>
<dbReference type="PANTHER" id="PTHR43673:SF10">
    <property type="entry name" value="NADH DEHYDROGENASE_NAD(P)H NITROREDUCTASE XCC3605-RELATED"/>
    <property type="match status" value="1"/>
</dbReference>
<keyword evidence="6" id="KW-1185">Reference proteome</keyword>
<evidence type="ECO:0000313" key="5">
    <source>
        <dbReference type="EMBL" id="VEJ36293.1"/>
    </source>
</evidence>
<feature type="region of interest" description="Disordered" evidence="3">
    <location>
        <begin position="155"/>
        <end position="174"/>
    </location>
</feature>
<evidence type="ECO:0000313" key="6">
    <source>
        <dbReference type="Proteomes" id="UP000269544"/>
    </source>
</evidence>